<reference evidence="3" key="1">
    <citation type="submission" date="2020-02" db="EMBL/GenBank/DDBJ databases">
        <authorList>
            <person name="Chen W.-M."/>
        </authorList>
    </citation>
    <scope>NUCLEOTIDE SEQUENCE</scope>
    <source>
        <strain evidence="3">NBD-18</strain>
    </source>
</reference>
<keyword evidence="2" id="KW-1133">Transmembrane helix</keyword>
<dbReference type="RefSeq" id="WP_163654367.1">
    <property type="nucleotide sequence ID" value="NZ_JAAGRN010000005.1"/>
</dbReference>
<comment type="caution">
    <text evidence="3">The sequence shown here is derived from an EMBL/GenBank/DDBJ whole genome shotgun (WGS) entry which is preliminary data.</text>
</comment>
<evidence type="ECO:0000256" key="1">
    <source>
        <dbReference type="SAM" id="MobiDB-lite"/>
    </source>
</evidence>
<evidence type="ECO:0000313" key="3">
    <source>
        <dbReference type="EMBL" id="NDY83311.1"/>
    </source>
</evidence>
<sequence>MKELIQRIFRAIFLALLAMLGLIMAFVFTISTVIAILILSIVSAIRGKPFAAKEYWSNRQERNKSLLNKGPLSRGGNADITDVEVRDIPGDSRKTR</sequence>
<organism evidence="3">
    <name type="scientific">Sheuella amnicola</name>
    <dbReference type="NCBI Taxonomy" id="2707330"/>
    <lineage>
        <taxon>Bacteria</taxon>
        <taxon>Pseudomonadati</taxon>
        <taxon>Pseudomonadota</taxon>
        <taxon>Betaproteobacteria</taxon>
        <taxon>Burkholderiales</taxon>
        <taxon>Alcaligenaceae</taxon>
        <taxon>Sheuella</taxon>
    </lineage>
</organism>
<proteinExistence type="predicted"/>
<keyword evidence="2" id="KW-0472">Membrane</keyword>
<feature type="region of interest" description="Disordered" evidence="1">
    <location>
        <begin position="66"/>
        <end position="96"/>
    </location>
</feature>
<keyword evidence="2" id="KW-0812">Transmembrane</keyword>
<evidence type="ECO:0000256" key="2">
    <source>
        <dbReference type="SAM" id="Phobius"/>
    </source>
</evidence>
<gene>
    <name evidence="3" type="ORF">G3I67_08705</name>
</gene>
<feature type="compositionally biased region" description="Basic and acidic residues" evidence="1">
    <location>
        <begin position="83"/>
        <end position="96"/>
    </location>
</feature>
<dbReference type="EMBL" id="JAAGRN010000005">
    <property type="protein sequence ID" value="NDY83311.1"/>
    <property type="molecule type" value="Genomic_DNA"/>
</dbReference>
<dbReference type="AlphaFoldDB" id="A0A6B2QZ45"/>
<protein>
    <submittedName>
        <fullName evidence="3">Uncharacterized protein</fullName>
    </submittedName>
</protein>
<name>A0A6B2QZ45_9BURK</name>
<feature type="transmembrane region" description="Helical" evidence="2">
    <location>
        <begin position="12"/>
        <end position="45"/>
    </location>
</feature>
<accession>A0A6B2QZ45</accession>